<dbReference type="EMBL" id="BJXA01000009">
    <property type="protein sequence ID" value="GEM37503.1"/>
    <property type="molecule type" value="Genomic_DNA"/>
</dbReference>
<reference evidence="1 2" key="1">
    <citation type="submission" date="2019-07" db="EMBL/GenBank/DDBJ databases">
        <title>Whole genome shotgun sequence of Nocardia ninae NBRC 108245.</title>
        <authorList>
            <person name="Hosoyama A."/>
            <person name="Uohara A."/>
            <person name="Ohji S."/>
            <person name="Ichikawa N."/>
        </authorList>
    </citation>
    <scope>NUCLEOTIDE SEQUENCE [LARGE SCALE GENOMIC DNA]</scope>
    <source>
        <strain evidence="1 2">NBRC 108245</strain>
    </source>
</reference>
<evidence type="ECO:0000313" key="1">
    <source>
        <dbReference type="EMBL" id="GEM37503.1"/>
    </source>
</evidence>
<sequence length="72" mass="8330">MSKIRFDRRRPDIQWALAHGWEFTRYSKSGHLKFVHTRTGATLSLANTPSDYRGAQNAIARIRRKTPQAVYA</sequence>
<dbReference type="RefSeq" id="WP_147129636.1">
    <property type="nucleotide sequence ID" value="NZ_BJXA01000009.1"/>
</dbReference>
<organism evidence="1 2">
    <name type="scientific">Nocardia ninae NBRC 108245</name>
    <dbReference type="NCBI Taxonomy" id="1210091"/>
    <lineage>
        <taxon>Bacteria</taxon>
        <taxon>Bacillati</taxon>
        <taxon>Actinomycetota</taxon>
        <taxon>Actinomycetes</taxon>
        <taxon>Mycobacteriales</taxon>
        <taxon>Nocardiaceae</taxon>
        <taxon>Nocardia</taxon>
    </lineage>
</organism>
<comment type="caution">
    <text evidence="1">The sequence shown here is derived from an EMBL/GenBank/DDBJ whole genome shotgun (WGS) entry which is preliminary data.</text>
</comment>
<evidence type="ECO:0000313" key="2">
    <source>
        <dbReference type="Proteomes" id="UP000321424"/>
    </source>
</evidence>
<accession>A0A511MA16</accession>
<keyword evidence="2" id="KW-1185">Reference proteome</keyword>
<dbReference type="OrthoDB" id="3621556at2"/>
<dbReference type="Proteomes" id="UP000321424">
    <property type="component" value="Unassembled WGS sequence"/>
</dbReference>
<gene>
    <name evidence="1" type="ORF">NN4_20220</name>
</gene>
<name>A0A511MA16_9NOCA</name>
<dbReference type="AlphaFoldDB" id="A0A511MA16"/>
<protein>
    <submittedName>
        <fullName evidence="1">Uncharacterized protein</fullName>
    </submittedName>
</protein>
<proteinExistence type="predicted"/>